<dbReference type="AlphaFoldDB" id="A0AAN7ALV2"/>
<reference evidence="1" key="2">
    <citation type="submission" date="2023-05" db="EMBL/GenBank/DDBJ databases">
        <authorList>
            <consortium name="Lawrence Berkeley National Laboratory"/>
            <person name="Steindorff A."/>
            <person name="Hensen N."/>
            <person name="Bonometti L."/>
            <person name="Westerberg I."/>
            <person name="Brannstrom I.O."/>
            <person name="Guillou S."/>
            <person name="Cros-Aarteil S."/>
            <person name="Calhoun S."/>
            <person name="Haridas S."/>
            <person name="Kuo A."/>
            <person name="Mondo S."/>
            <person name="Pangilinan J."/>
            <person name="Riley R."/>
            <person name="Labutti K."/>
            <person name="Andreopoulos B."/>
            <person name="Lipzen A."/>
            <person name="Chen C."/>
            <person name="Yanf M."/>
            <person name="Daum C."/>
            <person name="Ng V."/>
            <person name="Clum A."/>
            <person name="Ohm R."/>
            <person name="Martin F."/>
            <person name="Silar P."/>
            <person name="Natvig D."/>
            <person name="Lalanne C."/>
            <person name="Gautier V."/>
            <person name="Ament-Velasquez S.L."/>
            <person name="Kruys A."/>
            <person name="Hutchinson M.I."/>
            <person name="Powell A.J."/>
            <person name="Barry K."/>
            <person name="Miller A.N."/>
            <person name="Grigoriev I.V."/>
            <person name="Debuchy R."/>
            <person name="Gladieux P."/>
            <person name="Thoren M.H."/>
            <person name="Johannesson H."/>
        </authorList>
    </citation>
    <scope>NUCLEOTIDE SEQUENCE</scope>
    <source>
        <strain evidence="1">PSN309</strain>
    </source>
</reference>
<dbReference type="Proteomes" id="UP001302126">
    <property type="component" value="Unassembled WGS sequence"/>
</dbReference>
<organism evidence="1 2">
    <name type="scientific">Podospora australis</name>
    <dbReference type="NCBI Taxonomy" id="1536484"/>
    <lineage>
        <taxon>Eukaryota</taxon>
        <taxon>Fungi</taxon>
        <taxon>Dikarya</taxon>
        <taxon>Ascomycota</taxon>
        <taxon>Pezizomycotina</taxon>
        <taxon>Sordariomycetes</taxon>
        <taxon>Sordariomycetidae</taxon>
        <taxon>Sordariales</taxon>
        <taxon>Podosporaceae</taxon>
        <taxon>Podospora</taxon>
    </lineage>
</organism>
<evidence type="ECO:0000313" key="2">
    <source>
        <dbReference type="Proteomes" id="UP001302126"/>
    </source>
</evidence>
<feature type="non-terminal residue" evidence="1">
    <location>
        <position position="337"/>
    </location>
</feature>
<name>A0AAN7ALV2_9PEZI</name>
<dbReference type="EMBL" id="MU864356">
    <property type="protein sequence ID" value="KAK4191933.1"/>
    <property type="molecule type" value="Genomic_DNA"/>
</dbReference>
<evidence type="ECO:0008006" key="3">
    <source>
        <dbReference type="Google" id="ProtNLM"/>
    </source>
</evidence>
<gene>
    <name evidence="1" type="ORF">QBC35DRAFT_362611</name>
</gene>
<evidence type="ECO:0000313" key="1">
    <source>
        <dbReference type="EMBL" id="KAK4191933.1"/>
    </source>
</evidence>
<sequence>MATIQEKVVIQPLLNRYSLEVVVHILRDIDGILTEDGKSLTARLEAECAARPGSRLSVATTLSCGRSLHSPVFDRSYSSMSLCEGGSTAESNRLSLSLLPECPESKPYTPQTVPAHVAQQRQTHGHRYTATPRRQNPKNSLKAIKASAGASSPVPTTSNQQFGCPFCAEVLDEPPMISRKPDLKRHFGNFHHNNAQWICPGTSDHDCGMSFDWKQAFEHHLKKSHGVVQYQIDHAMVKLQPQLVFACGFTQCRQVFEASSPAHAEEVVQEYFKHVITHFQFHITYHDWSYTTRFRNLMRQRAIDGFWDQRNKGAGKPEWQPHTSSVLRKMLETSQLP</sequence>
<keyword evidence="2" id="KW-1185">Reference proteome</keyword>
<accession>A0AAN7ALV2</accession>
<comment type="caution">
    <text evidence="1">The sequence shown here is derived from an EMBL/GenBank/DDBJ whole genome shotgun (WGS) entry which is preliminary data.</text>
</comment>
<reference evidence="1" key="1">
    <citation type="journal article" date="2023" name="Mol. Phylogenet. Evol.">
        <title>Genome-scale phylogeny and comparative genomics of the fungal order Sordariales.</title>
        <authorList>
            <person name="Hensen N."/>
            <person name="Bonometti L."/>
            <person name="Westerberg I."/>
            <person name="Brannstrom I.O."/>
            <person name="Guillou S."/>
            <person name="Cros-Aarteil S."/>
            <person name="Calhoun S."/>
            <person name="Haridas S."/>
            <person name="Kuo A."/>
            <person name="Mondo S."/>
            <person name="Pangilinan J."/>
            <person name="Riley R."/>
            <person name="LaButti K."/>
            <person name="Andreopoulos B."/>
            <person name="Lipzen A."/>
            <person name="Chen C."/>
            <person name="Yan M."/>
            <person name="Daum C."/>
            <person name="Ng V."/>
            <person name="Clum A."/>
            <person name="Steindorff A."/>
            <person name="Ohm R.A."/>
            <person name="Martin F."/>
            <person name="Silar P."/>
            <person name="Natvig D.O."/>
            <person name="Lalanne C."/>
            <person name="Gautier V."/>
            <person name="Ament-Velasquez S.L."/>
            <person name="Kruys A."/>
            <person name="Hutchinson M.I."/>
            <person name="Powell A.J."/>
            <person name="Barry K."/>
            <person name="Miller A.N."/>
            <person name="Grigoriev I.V."/>
            <person name="Debuchy R."/>
            <person name="Gladieux P."/>
            <person name="Hiltunen Thoren M."/>
            <person name="Johannesson H."/>
        </authorList>
    </citation>
    <scope>NUCLEOTIDE SEQUENCE</scope>
    <source>
        <strain evidence="1">PSN309</strain>
    </source>
</reference>
<proteinExistence type="predicted"/>
<dbReference type="Gene3D" id="3.30.160.60">
    <property type="entry name" value="Classic Zinc Finger"/>
    <property type="match status" value="1"/>
</dbReference>
<protein>
    <recommendedName>
        <fullName evidence="3">C2H2-type domain-containing protein</fullName>
    </recommendedName>
</protein>